<organism evidence="2 3">
    <name type="scientific">Haloarcula taiwanensis</name>
    <dbReference type="NCBI Taxonomy" id="1932004"/>
    <lineage>
        <taxon>Archaea</taxon>
        <taxon>Methanobacteriati</taxon>
        <taxon>Methanobacteriota</taxon>
        <taxon>Stenosarchaea group</taxon>
        <taxon>Halobacteria</taxon>
        <taxon>Halobacteriales</taxon>
        <taxon>Haloarculaceae</taxon>
        <taxon>Haloarcula</taxon>
    </lineage>
</organism>
<proteinExistence type="predicted"/>
<feature type="region of interest" description="Disordered" evidence="1">
    <location>
        <begin position="536"/>
        <end position="557"/>
    </location>
</feature>
<dbReference type="Proteomes" id="UP000242917">
    <property type="component" value="Plasmid pNYT1"/>
</dbReference>
<dbReference type="SUPFAM" id="SSF48371">
    <property type="entry name" value="ARM repeat"/>
    <property type="match status" value="1"/>
</dbReference>
<dbReference type="AlphaFoldDB" id="A0A2H5A3X3"/>
<dbReference type="InterPro" id="IPR016024">
    <property type="entry name" value="ARM-type_fold"/>
</dbReference>
<dbReference type="EMBL" id="CP019156">
    <property type="protein sequence ID" value="AUG49446.1"/>
    <property type="molecule type" value="Genomic_DNA"/>
</dbReference>
<dbReference type="InterPro" id="IPR011989">
    <property type="entry name" value="ARM-like"/>
</dbReference>
<name>A0A2H5A3X3_9EURY</name>
<protein>
    <submittedName>
        <fullName evidence="2">Uncharacterized protein</fullName>
    </submittedName>
</protein>
<sequence length="557" mass="59845">MSSEDSLEALAAQLDAVDSPADRRDLATRIVKRHQEGLIEGHTLPGTVIDRMVALLDDPDPGVRVAAAMVVRFAAAYPEDMEADVDSDTLYRHLFDRIDDKDWCVRQAAINPDYLGGQIAASFGNEERSPARPAPWLAERLLERFTDPEPAIRKRVAGLLLHRQIEDPVGVELVKTHPDPPHAVEQLADGLADPATVIGNARHAQRPATAAIEVLTQLVDDRPHLVTEHLDSILGGFDRERGWFREQVINLLAALLEAGAISLDDIDDDVVDALHDGQYPVTGNQSMRLLVDVALSRPATAGSAAKTLLSTLGTATGPRPASTYTPAADALARLERNGSGSFDPVVEKVAELAAERPFEERDTDPLVVLAADHPGFVADQLQELFELAAADELPNNNRLGDGLVADVAAANPRAVKPALPALTGGLDLRTVQHVLDDLAADHPELVADIVPNLTVHSCHRYYLGRALARAADAGAEFSAADVTALVESVDTDYRNTQKTRYWAAKTLVTLAKHDHDGLPGRTEALLGAARAGDLDDPNVDPLDLPDVRSAGWGPGEN</sequence>
<evidence type="ECO:0000313" key="2">
    <source>
        <dbReference type="EMBL" id="AUG49446.1"/>
    </source>
</evidence>
<geneLocation type="plasmid" evidence="2 3">
    <name>pNYT1</name>
</geneLocation>
<accession>A0A2H5A3X3</accession>
<dbReference type="OrthoDB" id="175993at2157"/>
<reference evidence="2 3" key="1">
    <citation type="submission" date="2017-01" db="EMBL/GenBank/DDBJ databases">
        <title>A Red Light-Sensitive Sensory Rhodopsin I From Haloarcula taiwanensis, A New Haloarchaeon Isolated From Taiwan.</title>
        <authorList>
            <person name="Yang C.-S."/>
            <person name="Han Y.-A."/>
            <person name="Chen P.-C."/>
            <person name="Ng W.V."/>
            <person name="Chen T.-W."/>
        </authorList>
    </citation>
    <scope>NUCLEOTIDE SEQUENCE [LARGE SCALE GENOMIC DNA]</scope>
    <source>
        <strain evidence="2 3">Taiwanensis</strain>
        <plasmid evidence="2 3">pNYT1</plasmid>
    </source>
</reference>
<evidence type="ECO:0000256" key="1">
    <source>
        <dbReference type="SAM" id="MobiDB-lite"/>
    </source>
</evidence>
<evidence type="ECO:0000313" key="3">
    <source>
        <dbReference type="Proteomes" id="UP000242917"/>
    </source>
</evidence>
<gene>
    <name evidence="2" type="ORF">BVU17_17860</name>
</gene>
<dbReference type="Gene3D" id="1.25.10.10">
    <property type="entry name" value="Leucine-rich Repeat Variant"/>
    <property type="match status" value="1"/>
</dbReference>
<dbReference type="KEGG" id="hta:BVU17_17860"/>
<keyword evidence="3" id="KW-1185">Reference proteome</keyword>
<keyword evidence="2" id="KW-0614">Plasmid</keyword>